<keyword evidence="1" id="KW-0472">Membrane</keyword>
<accession>A0ABW5RQ61</accession>
<organism evidence="2 3">
    <name type="scientific">Bacillus seohaeanensis</name>
    <dbReference type="NCBI Taxonomy" id="284580"/>
    <lineage>
        <taxon>Bacteria</taxon>
        <taxon>Bacillati</taxon>
        <taxon>Bacillota</taxon>
        <taxon>Bacilli</taxon>
        <taxon>Bacillales</taxon>
        <taxon>Bacillaceae</taxon>
        <taxon>Bacillus</taxon>
    </lineage>
</organism>
<dbReference type="EMBL" id="JBHUMF010000016">
    <property type="protein sequence ID" value="MFD2680673.1"/>
    <property type="molecule type" value="Genomic_DNA"/>
</dbReference>
<dbReference type="RefSeq" id="WP_377934281.1">
    <property type="nucleotide sequence ID" value="NZ_JBHUMF010000016.1"/>
</dbReference>
<proteinExistence type="predicted"/>
<sequence>MDDKMLDKRLELLNKTYKKLPEQTDSFSIIQAIKEENNPKKKKRPIFHWPYVASFIGVLLIASVLTLQFTIGGDNQSGETKETEQQSREQALFNGIKEAESFYELRTTQAAGRLGFTEKTFNKTVMAQEAKRELIYIKSLPKRDGSLEKRLEILTNAKDRLAESLRTPDMMMLNFEKNMKEEEVSIWTETFVEKQRSILPLAEEELLKYKGQWEKHVKDGKLNIYEFGSGDEVYSREMRRLVEGLTSNAIRLSYSEKEDKIITSFDFEFFHMMIEGKLPEEYSLFINAKLSPVIHAGEIATSWKDAARRLMEYDTMLQTFKDSSKFRSEVKIEYDRLYQFFVIGTVSQSIFDESKILKNDVKEAYEYLITTYPEFETTKSIKEVYAELNANNFQKPPRWIQPTPVVLQNEWKEKLSQAD</sequence>
<keyword evidence="1" id="KW-1133">Transmembrane helix</keyword>
<keyword evidence="1" id="KW-0812">Transmembrane</keyword>
<evidence type="ECO:0000256" key="1">
    <source>
        <dbReference type="SAM" id="Phobius"/>
    </source>
</evidence>
<evidence type="ECO:0000313" key="3">
    <source>
        <dbReference type="Proteomes" id="UP001597506"/>
    </source>
</evidence>
<dbReference type="Proteomes" id="UP001597506">
    <property type="component" value="Unassembled WGS sequence"/>
</dbReference>
<comment type="caution">
    <text evidence="2">The sequence shown here is derived from an EMBL/GenBank/DDBJ whole genome shotgun (WGS) entry which is preliminary data.</text>
</comment>
<keyword evidence="3" id="KW-1185">Reference proteome</keyword>
<feature type="transmembrane region" description="Helical" evidence="1">
    <location>
        <begin position="49"/>
        <end position="71"/>
    </location>
</feature>
<protein>
    <recommendedName>
        <fullName evidence="4">Anti-sigma factor</fullName>
    </recommendedName>
</protein>
<gene>
    <name evidence="2" type="ORF">ACFSUL_07865</name>
</gene>
<evidence type="ECO:0000313" key="2">
    <source>
        <dbReference type="EMBL" id="MFD2680673.1"/>
    </source>
</evidence>
<reference evidence="3" key="1">
    <citation type="journal article" date="2019" name="Int. J. Syst. Evol. Microbiol.">
        <title>The Global Catalogue of Microorganisms (GCM) 10K type strain sequencing project: providing services to taxonomists for standard genome sequencing and annotation.</title>
        <authorList>
            <consortium name="The Broad Institute Genomics Platform"/>
            <consortium name="The Broad Institute Genome Sequencing Center for Infectious Disease"/>
            <person name="Wu L."/>
            <person name="Ma J."/>
        </authorList>
    </citation>
    <scope>NUCLEOTIDE SEQUENCE [LARGE SCALE GENOMIC DNA]</scope>
    <source>
        <strain evidence="3">KCTC 3913</strain>
    </source>
</reference>
<evidence type="ECO:0008006" key="4">
    <source>
        <dbReference type="Google" id="ProtNLM"/>
    </source>
</evidence>
<name>A0ABW5RQ61_9BACI</name>